<feature type="transmembrane region" description="Helical" evidence="9">
    <location>
        <begin position="279"/>
        <end position="298"/>
    </location>
</feature>
<evidence type="ECO:0000313" key="11">
    <source>
        <dbReference type="Proteomes" id="UP001549920"/>
    </source>
</evidence>
<dbReference type="Pfam" id="PF02949">
    <property type="entry name" value="7tm_6"/>
    <property type="match status" value="1"/>
</dbReference>
<protein>
    <recommendedName>
        <fullName evidence="9">Odorant receptor</fullName>
    </recommendedName>
</protein>
<feature type="transmembrane region" description="Helical" evidence="9">
    <location>
        <begin position="184"/>
        <end position="205"/>
    </location>
</feature>
<feature type="transmembrane region" description="Helical" evidence="9">
    <location>
        <begin position="12"/>
        <end position="32"/>
    </location>
</feature>
<evidence type="ECO:0000256" key="1">
    <source>
        <dbReference type="ARBA" id="ARBA00004141"/>
    </source>
</evidence>
<evidence type="ECO:0000256" key="9">
    <source>
        <dbReference type="RuleBase" id="RU351113"/>
    </source>
</evidence>
<feature type="transmembrane region" description="Helical" evidence="9">
    <location>
        <begin position="391"/>
        <end position="413"/>
    </location>
</feature>
<keyword evidence="6 9" id="KW-0472">Membrane</keyword>
<gene>
    <name evidence="10" type="ORF">ABMA27_005548</name>
</gene>
<evidence type="ECO:0000256" key="7">
    <source>
        <dbReference type="ARBA" id="ARBA00023170"/>
    </source>
</evidence>
<dbReference type="Proteomes" id="UP001549920">
    <property type="component" value="Unassembled WGS sequence"/>
</dbReference>
<feature type="transmembrane region" description="Helical" evidence="9">
    <location>
        <begin position="310"/>
        <end position="330"/>
    </location>
</feature>
<accession>A0ABR3HJK6</accession>
<evidence type="ECO:0000256" key="5">
    <source>
        <dbReference type="ARBA" id="ARBA00022989"/>
    </source>
</evidence>
<keyword evidence="3 9" id="KW-0812">Transmembrane</keyword>
<evidence type="ECO:0000256" key="3">
    <source>
        <dbReference type="ARBA" id="ARBA00022692"/>
    </source>
</evidence>
<evidence type="ECO:0000256" key="2">
    <source>
        <dbReference type="ARBA" id="ARBA00022606"/>
    </source>
</evidence>
<sequence>MKSLESSAQVDLTRHITLHVATLKFFHVWFYIPHPKRSYKFWVAVFTRVVLGLLVFVIPPAAQFIYIIRLLASGKAEIQEVASTINLVLTELLASFKLLDLRLRRDVLTQLSGQLISGGLNCSETHKRILEKGIKLSRRLFVGLLLGSGLDVFCHVVVVPALRRFETLPVKMDFIFFDVNDPNYFGYVCAYQILYKPMVVAIYVVSQTITWAFMGCADSQLDVLINKLENMKALVKITSAEKSCDENEAYGIIFKDCVLHHSAIIRFNKTMQEAFSGQLSMTLFVSACIIGTTAVQIFSIESPRKNITEVIWVLAYLSIFIANLFVECYFGNAITHKGLQIGTVVFAGPWLGLPTKMKRNLVLFIAKAQQPIVLTAAKLTPVSIQTFTTNLFPFFFRIMNIKIYFLIAFNCFVQSKG</sequence>
<evidence type="ECO:0000256" key="4">
    <source>
        <dbReference type="ARBA" id="ARBA00022725"/>
    </source>
</evidence>
<keyword evidence="11" id="KW-1185">Reference proteome</keyword>
<keyword evidence="8 9" id="KW-0807">Transducer</keyword>
<organism evidence="10 11">
    <name type="scientific">Loxostege sticticalis</name>
    <name type="common">Beet webworm moth</name>
    <dbReference type="NCBI Taxonomy" id="481309"/>
    <lineage>
        <taxon>Eukaryota</taxon>
        <taxon>Metazoa</taxon>
        <taxon>Ecdysozoa</taxon>
        <taxon>Arthropoda</taxon>
        <taxon>Hexapoda</taxon>
        <taxon>Insecta</taxon>
        <taxon>Pterygota</taxon>
        <taxon>Neoptera</taxon>
        <taxon>Endopterygota</taxon>
        <taxon>Lepidoptera</taxon>
        <taxon>Glossata</taxon>
        <taxon>Ditrysia</taxon>
        <taxon>Pyraloidea</taxon>
        <taxon>Crambidae</taxon>
        <taxon>Pyraustinae</taxon>
        <taxon>Loxostege</taxon>
    </lineage>
</organism>
<name>A0ABR3HJK6_LOXSC</name>
<keyword evidence="4 9" id="KW-0552">Olfaction</keyword>
<feature type="transmembrane region" description="Helical" evidence="9">
    <location>
        <begin position="44"/>
        <end position="68"/>
    </location>
</feature>
<dbReference type="InterPro" id="IPR004117">
    <property type="entry name" value="7tm6_olfct_rcpt"/>
</dbReference>
<comment type="similarity">
    <text evidence="9">Belongs to the insect chemoreceptor superfamily. Heteromeric odorant receptor channel (TC 1.A.69) family.</text>
</comment>
<dbReference type="PANTHER" id="PTHR21137">
    <property type="entry name" value="ODORANT RECEPTOR"/>
    <property type="match status" value="1"/>
</dbReference>
<evidence type="ECO:0000256" key="6">
    <source>
        <dbReference type="ARBA" id="ARBA00023136"/>
    </source>
</evidence>
<dbReference type="EMBL" id="JBEUOH010000018">
    <property type="protein sequence ID" value="KAL0870586.1"/>
    <property type="molecule type" value="Genomic_DNA"/>
</dbReference>
<comment type="caution">
    <text evidence="10">The sequence shown here is derived from an EMBL/GenBank/DDBJ whole genome shotgun (WGS) entry which is preliminary data.</text>
</comment>
<evidence type="ECO:0000256" key="8">
    <source>
        <dbReference type="ARBA" id="ARBA00023224"/>
    </source>
</evidence>
<reference evidence="10 11" key="1">
    <citation type="submission" date="2024-06" db="EMBL/GenBank/DDBJ databases">
        <title>A chromosome-level genome assembly of beet webworm, Loxostege sticticalis.</title>
        <authorList>
            <person name="Zhang Y."/>
        </authorList>
    </citation>
    <scope>NUCLEOTIDE SEQUENCE [LARGE SCALE GENOMIC DNA]</scope>
    <source>
        <strain evidence="10">AQ026</strain>
        <tissue evidence="10">Whole body</tissue>
    </source>
</reference>
<evidence type="ECO:0000313" key="10">
    <source>
        <dbReference type="EMBL" id="KAL0870586.1"/>
    </source>
</evidence>
<dbReference type="PANTHER" id="PTHR21137:SF42">
    <property type="entry name" value="ODORANT RECEPTOR 83A"/>
    <property type="match status" value="1"/>
</dbReference>
<comment type="subcellular location">
    <subcellularLocation>
        <location evidence="9">Cell membrane</location>
        <topology evidence="9">Multi-pass membrane protein</topology>
    </subcellularLocation>
    <subcellularLocation>
        <location evidence="1">Membrane</location>
        <topology evidence="1">Multi-pass membrane protein</topology>
    </subcellularLocation>
</comment>
<keyword evidence="2 9" id="KW-0716">Sensory transduction</keyword>
<feature type="transmembrane region" description="Helical" evidence="9">
    <location>
        <begin position="140"/>
        <end position="162"/>
    </location>
</feature>
<proteinExistence type="inferred from homology"/>
<keyword evidence="7 9" id="KW-0675">Receptor</keyword>
<keyword evidence="5 9" id="KW-1133">Transmembrane helix</keyword>